<protein>
    <recommendedName>
        <fullName evidence="2">non-specific serine/threonine protein kinase</fullName>
        <ecNumber evidence="2">2.7.11.1</ecNumber>
    </recommendedName>
</protein>
<evidence type="ECO:0000256" key="4">
    <source>
        <dbReference type="ARBA" id="ARBA00022729"/>
    </source>
</evidence>
<dbReference type="Pfam" id="PF13947">
    <property type="entry name" value="GUB_WAK_bind"/>
    <property type="match status" value="1"/>
</dbReference>
<reference evidence="13 14" key="1">
    <citation type="submission" date="2024-11" db="EMBL/GenBank/DDBJ databases">
        <title>Chromosome-level genome assembly of Eucalyptus globulus Labill. provides insights into its genome evolution.</title>
        <authorList>
            <person name="Li X."/>
        </authorList>
    </citation>
    <scope>NUCLEOTIDE SEQUENCE [LARGE SCALE GENOMIC DNA]</scope>
    <source>
        <strain evidence="13">CL2024</strain>
        <tissue evidence="13">Fresh tender leaves</tissue>
    </source>
</reference>
<organism evidence="13 14">
    <name type="scientific">Eucalyptus globulus</name>
    <name type="common">Tasmanian blue gum</name>
    <dbReference type="NCBI Taxonomy" id="34317"/>
    <lineage>
        <taxon>Eukaryota</taxon>
        <taxon>Viridiplantae</taxon>
        <taxon>Streptophyta</taxon>
        <taxon>Embryophyta</taxon>
        <taxon>Tracheophyta</taxon>
        <taxon>Spermatophyta</taxon>
        <taxon>Magnoliopsida</taxon>
        <taxon>eudicotyledons</taxon>
        <taxon>Gunneridae</taxon>
        <taxon>Pentapetalae</taxon>
        <taxon>rosids</taxon>
        <taxon>malvids</taxon>
        <taxon>Myrtales</taxon>
        <taxon>Myrtaceae</taxon>
        <taxon>Myrtoideae</taxon>
        <taxon>Eucalypteae</taxon>
        <taxon>Eucalyptus</taxon>
    </lineage>
</organism>
<evidence type="ECO:0000256" key="3">
    <source>
        <dbReference type="ARBA" id="ARBA00022692"/>
    </source>
</evidence>
<evidence type="ECO:0000259" key="11">
    <source>
        <dbReference type="Pfam" id="PF13947"/>
    </source>
</evidence>
<feature type="domain" description="Wall-associated receptor kinase C-terminal" evidence="12">
    <location>
        <begin position="163"/>
        <end position="235"/>
    </location>
</feature>
<keyword evidence="6" id="KW-0472">Membrane</keyword>
<comment type="catalytic activity">
    <reaction evidence="8">
        <text>L-threonyl-[protein] + ATP = O-phospho-L-threonyl-[protein] + ADP + H(+)</text>
        <dbReference type="Rhea" id="RHEA:46608"/>
        <dbReference type="Rhea" id="RHEA-COMP:11060"/>
        <dbReference type="Rhea" id="RHEA-COMP:11605"/>
        <dbReference type="ChEBI" id="CHEBI:15378"/>
        <dbReference type="ChEBI" id="CHEBI:30013"/>
        <dbReference type="ChEBI" id="CHEBI:30616"/>
        <dbReference type="ChEBI" id="CHEBI:61977"/>
        <dbReference type="ChEBI" id="CHEBI:456216"/>
        <dbReference type="EC" id="2.7.11.1"/>
    </reaction>
</comment>
<dbReference type="InterPro" id="IPR032872">
    <property type="entry name" value="WAK_assoc_C"/>
</dbReference>
<evidence type="ECO:0000256" key="7">
    <source>
        <dbReference type="ARBA" id="ARBA00023180"/>
    </source>
</evidence>
<dbReference type="GO" id="GO:0016020">
    <property type="term" value="C:membrane"/>
    <property type="evidence" value="ECO:0007669"/>
    <property type="project" value="UniProtKB-SubCell"/>
</dbReference>
<accession>A0ABD3LN89</accession>
<dbReference type="Proteomes" id="UP001634007">
    <property type="component" value="Unassembled WGS sequence"/>
</dbReference>
<keyword evidence="7" id="KW-0325">Glycoprotein</keyword>
<evidence type="ECO:0000256" key="5">
    <source>
        <dbReference type="ARBA" id="ARBA00022989"/>
    </source>
</evidence>
<keyword evidence="3" id="KW-0812">Transmembrane</keyword>
<dbReference type="InterPro" id="IPR025287">
    <property type="entry name" value="WAK_GUB"/>
</dbReference>
<dbReference type="GO" id="GO:0004674">
    <property type="term" value="F:protein serine/threonine kinase activity"/>
    <property type="evidence" value="ECO:0007669"/>
    <property type="project" value="UniProtKB-KW"/>
</dbReference>
<dbReference type="Pfam" id="PF14380">
    <property type="entry name" value="WAK_assoc"/>
    <property type="match status" value="1"/>
</dbReference>
<comment type="caution">
    <text evidence="13">The sequence shown here is derived from an EMBL/GenBank/DDBJ whole genome shotgun (WGS) entry which is preliminary data.</text>
</comment>
<evidence type="ECO:0000256" key="1">
    <source>
        <dbReference type="ARBA" id="ARBA00004167"/>
    </source>
</evidence>
<name>A0ABD3LN89_EUCGL</name>
<evidence type="ECO:0000259" key="12">
    <source>
        <dbReference type="Pfam" id="PF14380"/>
    </source>
</evidence>
<evidence type="ECO:0000313" key="13">
    <source>
        <dbReference type="EMBL" id="KAL3751342.1"/>
    </source>
</evidence>
<dbReference type="AlphaFoldDB" id="A0ABD3LN89"/>
<dbReference type="EC" id="2.7.11.1" evidence="2"/>
<dbReference type="EMBL" id="JBJKBG010000002">
    <property type="protein sequence ID" value="KAL3751342.1"/>
    <property type="molecule type" value="Genomic_DNA"/>
</dbReference>
<comment type="subcellular location">
    <subcellularLocation>
        <location evidence="1">Membrane</location>
        <topology evidence="1">Single-pass membrane protein</topology>
    </subcellularLocation>
</comment>
<sequence>MSPHCTYTRGLVWTVFYIFFITISKDHVRSHNCGGNHRSNINYPFYVPGGGRELCGYPGFDITCEGKKKTIYGPHSVKSISYNESSIDLVSQWNTSCFGPRSFGFLPQNVFLKNCGSLYRLWFFYDCTNASFPFPTSPPNCTSNVRYNGSVALLFNATFPRPQSGFCRFFTWVPVEPEGGLSNQTIEDVDYRELLEKGFRLRWDLLTKNSCIGCQESGGRCGRLRDMDFLCYCPHGFSHPKDCNSGGDKVFKVMN</sequence>
<proteinExistence type="predicted"/>
<evidence type="ECO:0000313" key="14">
    <source>
        <dbReference type="Proteomes" id="UP001634007"/>
    </source>
</evidence>
<feature type="domain" description="Wall-associated receptor kinase galacturonan-binding" evidence="11">
    <location>
        <begin position="32"/>
        <end position="90"/>
    </location>
</feature>
<keyword evidence="14" id="KW-1185">Reference proteome</keyword>
<dbReference type="PANTHER" id="PTHR33138:SF75">
    <property type="entry name" value="WALL-ASSOCIATED RECEPTOR KINASE GALACTURONAN-BINDING DOMAIN-CONTAINING PROTEIN"/>
    <property type="match status" value="1"/>
</dbReference>
<evidence type="ECO:0000256" key="8">
    <source>
        <dbReference type="ARBA" id="ARBA00047899"/>
    </source>
</evidence>
<keyword evidence="4 10" id="KW-0732">Signal</keyword>
<dbReference type="PANTHER" id="PTHR33138">
    <property type="entry name" value="OS01G0690200 PROTEIN"/>
    <property type="match status" value="1"/>
</dbReference>
<feature type="signal peptide" evidence="10">
    <location>
        <begin position="1"/>
        <end position="30"/>
    </location>
</feature>
<evidence type="ECO:0000256" key="2">
    <source>
        <dbReference type="ARBA" id="ARBA00012513"/>
    </source>
</evidence>
<evidence type="ECO:0000256" key="6">
    <source>
        <dbReference type="ARBA" id="ARBA00023136"/>
    </source>
</evidence>
<keyword evidence="5" id="KW-1133">Transmembrane helix</keyword>
<evidence type="ECO:0000256" key="9">
    <source>
        <dbReference type="ARBA" id="ARBA00048679"/>
    </source>
</evidence>
<feature type="chain" id="PRO_5044790043" description="non-specific serine/threonine protein kinase" evidence="10">
    <location>
        <begin position="31"/>
        <end position="255"/>
    </location>
</feature>
<evidence type="ECO:0000256" key="10">
    <source>
        <dbReference type="SAM" id="SignalP"/>
    </source>
</evidence>
<comment type="catalytic activity">
    <reaction evidence="9">
        <text>L-seryl-[protein] + ATP = O-phospho-L-seryl-[protein] + ADP + H(+)</text>
        <dbReference type="Rhea" id="RHEA:17989"/>
        <dbReference type="Rhea" id="RHEA-COMP:9863"/>
        <dbReference type="Rhea" id="RHEA-COMP:11604"/>
        <dbReference type="ChEBI" id="CHEBI:15378"/>
        <dbReference type="ChEBI" id="CHEBI:29999"/>
        <dbReference type="ChEBI" id="CHEBI:30616"/>
        <dbReference type="ChEBI" id="CHEBI:83421"/>
        <dbReference type="ChEBI" id="CHEBI:456216"/>
        <dbReference type="EC" id="2.7.11.1"/>
    </reaction>
</comment>
<gene>
    <name evidence="13" type="ORF">ACJRO7_012203</name>
</gene>